<evidence type="ECO:0000259" key="1">
    <source>
        <dbReference type="Pfam" id="PF16103"/>
    </source>
</evidence>
<sequence length="158" mass="17511">MTDFKKIVLGLVVMFCATLFIGCSDDHEPQKALTPSEVLASVAWETTNAKNNKGENVALTDANVANFVGFAYFKPDGTFTMYNLDDSPKMHGDWSVSADGKTRTIVARDNAGATLFTRVVEITVLTKDEFTYRIYPDSNDKSVYFDIVHTPTTHTEPN</sequence>
<feature type="domain" description="DUF4822" evidence="1">
    <location>
        <begin position="37"/>
        <end position="157"/>
    </location>
</feature>
<proteinExistence type="predicted"/>
<organism evidence="2 3">
    <name type="scientific">Dyadobacter soli</name>
    <dbReference type="NCBI Taxonomy" id="659014"/>
    <lineage>
        <taxon>Bacteria</taxon>
        <taxon>Pseudomonadati</taxon>
        <taxon>Bacteroidota</taxon>
        <taxon>Cytophagia</taxon>
        <taxon>Cytophagales</taxon>
        <taxon>Spirosomataceae</taxon>
        <taxon>Dyadobacter</taxon>
    </lineage>
</organism>
<dbReference type="EMBL" id="FNAN01000018">
    <property type="protein sequence ID" value="SDG37141.1"/>
    <property type="molecule type" value="Genomic_DNA"/>
</dbReference>
<protein>
    <recommendedName>
        <fullName evidence="1">DUF4822 domain-containing protein</fullName>
    </recommendedName>
</protein>
<reference evidence="3" key="1">
    <citation type="submission" date="2016-10" db="EMBL/GenBank/DDBJ databases">
        <authorList>
            <person name="Varghese N."/>
            <person name="Submissions S."/>
        </authorList>
    </citation>
    <scope>NUCLEOTIDE SEQUENCE [LARGE SCALE GENOMIC DNA]</scope>
    <source>
        <strain evidence="3">DSM 25329</strain>
    </source>
</reference>
<dbReference type="RefSeq" id="WP_090156025.1">
    <property type="nucleotide sequence ID" value="NZ_FNAN01000018.1"/>
</dbReference>
<accession>A0A1G7TPK9</accession>
<dbReference type="Gene3D" id="2.40.128.540">
    <property type="entry name" value="Domain of unknown function DUF4822"/>
    <property type="match status" value="1"/>
</dbReference>
<dbReference type="OrthoDB" id="6455006at2"/>
<dbReference type="STRING" id="659014.SAMN04487996_11814"/>
<dbReference type="PROSITE" id="PS51257">
    <property type="entry name" value="PROKAR_LIPOPROTEIN"/>
    <property type="match status" value="1"/>
</dbReference>
<evidence type="ECO:0000313" key="3">
    <source>
        <dbReference type="Proteomes" id="UP000198748"/>
    </source>
</evidence>
<dbReference type="InterPro" id="IPR032247">
    <property type="entry name" value="DUF4822"/>
</dbReference>
<evidence type="ECO:0000313" key="2">
    <source>
        <dbReference type="EMBL" id="SDG37141.1"/>
    </source>
</evidence>
<dbReference type="Pfam" id="PF16103">
    <property type="entry name" value="DUF4822"/>
    <property type="match status" value="1"/>
</dbReference>
<dbReference type="AlphaFoldDB" id="A0A1G7TPK9"/>
<keyword evidence="3" id="KW-1185">Reference proteome</keyword>
<name>A0A1G7TPK9_9BACT</name>
<gene>
    <name evidence="2" type="ORF">SAMN04487996_11814</name>
</gene>
<dbReference type="Proteomes" id="UP000198748">
    <property type="component" value="Unassembled WGS sequence"/>
</dbReference>